<reference evidence="1" key="2">
    <citation type="submission" date="2022-01" db="EMBL/GenBank/DDBJ databases">
        <authorList>
            <person name="Yamashiro T."/>
            <person name="Shiraishi A."/>
            <person name="Satake H."/>
            <person name="Nakayama K."/>
        </authorList>
    </citation>
    <scope>NUCLEOTIDE SEQUENCE</scope>
</reference>
<protein>
    <submittedName>
        <fullName evidence="1">Uncharacterized protein</fullName>
    </submittedName>
</protein>
<evidence type="ECO:0000313" key="2">
    <source>
        <dbReference type="Proteomes" id="UP001151760"/>
    </source>
</evidence>
<keyword evidence="2" id="KW-1185">Reference proteome</keyword>
<reference evidence="1" key="1">
    <citation type="journal article" date="2022" name="Int. J. Mol. Sci.">
        <title>Draft Genome of Tanacetum Coccineum: Genomic Comparison of Closely Related Tanacetum-Family Plants.</title>
        <authorList>
            <person name="Yamashiro T."/>
            <person name="Shiraishi A."/>
            <person name="Nakayama K."/>
            <person name="Satake H."/>
        </authorList>
    </citation>
    <scope>NUCLEOTIDE SEQUENCE</scope>
</reference>
<name>A0ABQ5GJP4_9ASTR</name>
<evidence type="ECO:0000313" key="1">
    <source>
        <dbReference type="EMBL" id="GJT75409.1"/>
    </source>
</evidence>
<dbReference type="Proteomes" id="UP001151760">
    <property type="component" value="Unassembled WGS sequence"/>
</dbReference>
<sequence length="141" mass="16124">MGLWYSKDSCIVLTAFADADHVGCQDISRSTSSSMQVLGDRLTMALDSTKYLCTAITRVLLLYVVTMSNTRDPSILTLDTISSRRKWKMVWLSYTSSKQNISGEIYVPRHWDEKDLNFINKLGMRSMSLETLKRLAEELEE</sequence>
<accession>A0ABQ5GJP4</accession>
<comment type="caution">
    <text evidence="1">The sequence shown here is derived from an EMBL/GenBank/DDBJ whole genome shotgun (WGS) entry which is preliminary data.</text>
</comment>
<organism evidence="1 2">
    <name type="scientific">Tanacetum coccineum</name>
    <dbReference type="NCBI Taxonomy" id="301880"/>
    <lineage>
        <taxon>Eukaryota</taxon>
        <taxon>Viridiplantae</taxon>
        <taxon>Streptophyta</taxon>
        <taxon>Embryophyta</taxon>
        <taxon>Tracheophyta</taxon>
        <taxon>Spermatophyta</taxon>
        <taxon>Magnoliopsida</taxon>
        <taxon>eudicotyledons</taxon>
        <taxon>Gunneridae</taxon>
        <taxon>Pentapetalae</taxon>
        <taxon>asterids</taxon>
        <taxon>campanulids</taxon>
        <taxon>Asterales</taxon>
        <taxon>Asteraceae</taxon>
        <taxon>Asteroideae</taxon>
        <taxon>Anthemideae</taxon>
        <taxon>Anthemidinae</taxon>
        <taxon>Tanacetum</taxon>
    </lineage>
</organism>
<proteinExistence type="predicted"/>
<dbReference type="EMBL" id="BQNB010018527">
    <property type="protein sequence ID" value="GJT75409.1"/>
    <property type="molecule type" value="Genomic_DNA"/>
</dbReference>
<gene>
    <name evidence="1" type="ORF">Tco_1042134</name>
</gene>